<organism evidence="1">
    <name type="scientific">Thermogemmatispora argillosa</name>
    <dbReference type="NCBI Taxonomy" id="2045280"/>
    <lineage>
        <taxon>Bacteria</taxon>
        <taxon>Bacillati</taxon>
        <taxon>Chloroflexota</taxon>
        <taxon>Ktedonobacteria</taxon>
        <taxon>Thermogemmatisporales</taxon>
        <taxon>Thermogemmatisporaceae</taxon>
        <taxon>Thermogemmatispora</taxon>
    </lineage>
</organism>
<accession>A0A455T2W1</accession>
<dbReference type="AlphaFoldDB" id="A0A455T2W1"/>
<evidence type="ECO:0000313" key="1">
    <source>
        <dbReference type="EMBL" id="BBH94146.1"/>
    </source>
</evidence>
<protein>
    <submittedName>
        <fullName evidence="1">Uncharacterized protein</fullName>
    </submittedName>
</protein>
<gene>
    <name evidence="1" type="ORF">KTA_23450</name>
</gene>
<sequence>MIGAFCVLWPSPPRVGVGNLEVAPYTRGQQTDFVPVRLEAASERVPLQLLLDPHCNW</sequence>
<proteinExistence type="predicted"/>
<reference evidence="1" key="1">
    <citation type="submission" date="2018-12" db="EMBL/GenBank/DDBJ databases">
        <title>Novel natural products biosynthetic potential of the class Ktedonobacteria.</title>
        <authorList>
            <person name="Zheng Y."/>
            <person name="Saitou A."/>
            <person name="Wang C.M."/>
            <person name="Toyoda A."/>
            <person name="Minakuchi Y."/>
            <person name="Sekiguchi Y."/>
            <person name="Ueda K."/>
            <person name="Takano H."/>
            <person name="Sakai Y."/>
            <person name="Yokota A."/>
            <person name="Yabe S."/>
        </authorList>
    </citation>
    <scope>NUCLEOTIDE SEQUENCE</scope>
    <source>
        <strain evidence="1">A3-2</strain>
    </source>
</reference>
<name>A0A455T2W1_9CHLR</name>
<dbReference type="EMBL" id="AP019377">
    <property type="protein sequence ID" value="BBH94146.1"/>
    <property type="molecule type" value="Genomic_DNA"/>
</dbReference>